<dbReference type="EMBL" id="JAUSUG010000022">
    <property type="protein sequence ID" value="MDQ0257016.1"/>
    <property type="molecule type" value="Genomic_DNA"/>
</dbReference>
<organism evidence="3 4">
    <name type="scientific">Evansella vedderi</name>
    <dbReference type="NCBI Taxonomy" id="38282"/>
    <lineage>
        <taxon>Bacteria</taxon>
        <taxon>Bacillati</taxon>
        <taxon>Bacillota</taxon>
        <taxon>Bacilli</taxon>
        <taxon>Bacillales</taxon>
        <taxon>Bacillaceae</taxon>
        <taxon>Evansella</taxon>
    </lineage>
</organism>
<dbReference type="PANTHER" id="PTHR34474">
    <property type="entry name" value="SIGNAL TRANSDUCTION PROTEIN TRAP"/>
    <property type="match status" value="1"/>
</dbReference>
<evidence type="ECO:0000313" key="3">
    <source>
        <dbReference type="EMBL" id="MDQ0257016.1"/>
    </source>
</evidence>
<evidence type="ECO:0000256" key="1">
    <source>
        <dbReference type="SAM" id="MobiDB-lite"/>
    </source>
</evidence>
<feature type="domain" description="ABM" evidence="2">
    <location>
        <begin position="2"/>
        <end position="90"/>
    </location>
</feature>
<dbReference type="GO" id="GO:0016491">
    <property type="term" value="F:oxidoreductase activity"/>
    <property type="evidence" value="ECO:0007669"/>
    <property type="project" value="UniProtKB-KW"/>
</dbReference>
<dbReference type="InterPro" id="IPR007138">
    <property type="entry name" value="ABM_dom"/>
</dbReference>
<keyword evidence="4" id="KW-1185">Reference proteome</keyword>
<keyword evidence="3" id="KW-0560">Oxidoreductase</keyword>
<dbReference type="Proteomes" id="UP001230005">
    <property type="component" value="Unassembled WGS sequence"/>
</dbReference>
<dbReference type="PROSITE" id="PS51725">
    <property type="entry name" value="ABM"/>
    <property type="match status" value="1"/>
</dbReference>
<dbReference type="RefSeq" id="WP_307330072.1">
    <property type="nucleotide sequence ID" value="NZ_JAUSUG010000022.1"/>
</dbReference>
<dbReference type="InterPro" id="IPR050404">
    <property type="entry name" value="Heme-degrading_MO"/>
</dbReference>
<dbReference type="EC" id="1.14.99.48" evidence="3"/>
<comment type="caution">
    <text evidence="3">The sequence shown here is derived from an EMBL/GenBank/DDBJ whole genome shotgun (WGS) entry which is preliminary data.</text>
</comment>
<reference evidence="3 4" key="1">
    <citation type="submission" date="2023-07" db="EMBL/GenBank/DDBJ databases">
        <title>Genomic Encyclopedia of Type Strains, Phase IV (KMG-IV): sequencing the most valuable type-strain genomes for metagenomic binning, comparative biology and taxonomic classification.</title>
        <authorList>
            <person name="Goeker M."/>
        </authorList>
    </citation>
    <scope>NUCLEOTIDE SEQUENCE [LARGE SCALE GENOMIC DNA]</scope>
    <source>
        <strain evidence="3 4">DSM 9768</strain>
    </source>
</reference>
<dbReference type="InterPro" id="IPR011008">
    <property type="entry name" value="Dimeric_a/b-barrel"/>
</dbReference>
<dbReference type="PANTHER" id="PTHR34474:SF2">
    <property type="entry name" value="SIGNAL TRANSDUCTION PROTEIN TRAP"/>
    <property type="match status" value="1"/>
</dbReference>
<gene>
    <name evidence="3" type="ORF">J2S74_004461</name>
</gene>
<dbReference type="SUPFAM" id="SSF54909">
    <property type="entry name" value="Dimeric alpha+beta barrel"/>
    <property type="match status" value="1"/>
</dbReference>
<evidence type="ECO:0000313" key="4">
    <source>
        <dbReference type="Proteomes" id="UP001230005"/>
    </source>
</evidence>
<feature type="compositionally biased region" description="Polar residues" evidence="1">
    <location>
        <begin position="84"/>
        <end position="94"/>
    </location>
</feature>
<accession>A0ABU0A0J6</accession>
<proteinExistence type="predicted"/>
<protein>
    <submittedName>
        <fullName evidence="3">Heme oxygenase (Staphylobilin-producing)</fullName>
        <ecNumber evidence="3">1.14.99.48</ecNumber>
    </submittedName>
</protein>
<sequence>MFVVFNELHVPLEGRESVANRFSNSAEKMKEIPGCLDFMFLNPEDDSNYQIVYTKWESKEAYEAWVNSDAFKAAHRERRANLEKSPTTGNNISTYEAKYHL</sequence>
<name>A0ABU0A0J6_9BACI</name>
<evidence type="ECO:0000259" key="2">
    <source>
        <dbReference type="PROSITE" id="PS51725"/>
    </source>
</evidence>
<dbReference type="Gene3D" id="3.30.70.100">
    <property type="match status" value="1"/>
</dbReference>
<feature type="region of interest" description="Disordered" evidence="1">
    <location>
        <begin position="79"/>
        <end position="101"/>
    </location>
</feature>
<dbReference type="Pfam" id="PF03992">
    <property type="entry name" value="ABM"/>
    <property type="match status" value="1"/>
</dbReference>